<feature type="transmembrane region" description="Helical" evidence="2">
    <location>
        <begin position="15"/>
        <end position="35"/>
    </location>
</feature>
<reference evidence="3 4" key="1">
    <citation type="journal article" date="2007" name="PLoS Genet.">
        <title>Patterns and implications of gene gain and loss in the evolution of Prochlorococcus.</title>
        <authorList>
            <person name="Kettler G.C."/>
            <person name="Martiny A.C."/>
            <person name="Huang K."/>
            <person name="Zucker J."/>
            <person name="Coleman M.L."/>
            <person name="Rodrigue S."/>
            <person name="Chen F."/>
            <person name="Lapidus A."/>
            <person name="Ferriera S."/>
            <person name="Johnson J."/>
            <person name="Steglich C."/>
            <person name="Church G.M."/>
            <person name="Richardson P."/>
            <person name="Chisholm S.W."/>
        </authorList>
    </citation>
    <scope>NUCLEOTIDE SEQUENCE [LARGE SCALE GENOMIC DNA]</scope>
    <source>
        <strain evidence="4">MIT 9211</strain>
    </source>
</reference>
<evidence type="ECO:0000256" key="1">
    <source>
        <dbReference type="SAM" id="MobiDB-lite"/>
    </source>
</evidence>
<sequence length="103" mass="11461">MTFIMNRYRESTSSTLGSLISGAVLGAAGLALWLFSEADRRQQARKQKAMLYAPRIQDGSEALDSSSSNLGTNRNENLEKRVEQLNTAIADVRRQLEELGEQE</sequence>
<name>A9BAQ6_PROM4</name>
<dbReference type="HOGENOM" id="CLU_2412096_0_0_3"/>
<dbReference type="Proteomes" id="UP000000788">
    <property type="component" value="Chromosome"/>
</dbReference>
<feature type="region of interest" description="Disordered" evidence="1">
    <location>
        <begin position="59"/>
        <end position="79"/>
    </location>
</feature>
<dbReference type="KEGG" id="pmj:P9211_09871"/>
<dbReference type="AlphaFoldDB" id="A9BAQ6"/>
<gene>
    <name evidence="3" type="ordered locus">P9211_09871</name>
</gene>
<accession>A9BAQ6</accession>
<evidence type="ECO:0000313" key="3">
    <source>
        <dbReference type="EMBL" id="ABX08918.1"/>
    </source>
</evidence>
<keyword evidence="2" id="KW-1133">Transmembrane helix</keyword>
<organism evidence="3 4">
    <name type="scientific">Prochlorococcus marinus (strain MIT 9211)</name>
    <dbReference type="NCBI Taxonomy" id="93059"/>
    <lineage>
        <taxon>Bacteria</taxon>
        <taxon>Bacillati</taxon>
        <taxon>Cyanobacteriota</taxon>
        <taxon>Cyanophyceae</taxon>
        <taxon>Synechococcales</taxon>
        <taxon>Prochlorococcaceae</taxon>
        <taxon>Prochlorococcus</taxon>
    </lineage>
</organism>
<dbReference type="EMBL" id="CP000878">
    <property type="protein sequence ID" value="ABX08918.1"/>
    <property type="molecule type" value="Genomic_DNA"/>
</dbReference>
<keyword evidence="2" id="KW-0472">Membrane</keyword>
<feature type="compositionally biased region" description="Polar residues" evidence="1">
    <location>
        <begin position="63"/>
        <end position="75"/>
    </location>
</feature>
<protein>
    <submittedName>
        <fullName evidence="3">Uncharacterized protein</fullName>
    </submittedName>
</protein>
<evidence type="ECO:0000313" key="4">
    <source>
        <dbReference type="Proteomes" id="UP000000788"/>
    </source>
</evidence>
<proteinExistence type="predicted"/>
<keyword evidence="4" id="KW-1185">Reference proteome</keyword>
<evidence type="ECO:0000256" key="2">
    <source>
        <dbReference type="SAM" id="Phobius"/>
    </source>
</evidence>
<dbReference type="STRING" id="93059.P9211_09871"/>
<dbReference type="eggNOG" id="ENOG502ZXXC">
    <property type="taxonomic scope" value="Bacteria"/>
</dbReference>
<keyword evidence="2" id="KW-0812">Transmembrane</keyword>